<comment type="caution">
    <text evidence="2">The sequence shown here is derived from an EMBL/GenBank/DDBJ whole genome shotgun (WGS) entry which is preliminary data.</text>
</comment>
<protein>
    <submittedName>
        <fullName evidence="2">Uncharacterized protein</fullName>
    </submittedName>
</protein>
<accession>A0AAP5MCB1</accession>
<dbReference type="AlphaFoldDB" id="A0AAP5MCB1"/>
<keyword evidence="1" id="KW-0812">Transmembrane</keyword>
<evidence type="ECO:0000256" key="1">
    <source>
        <dbReference type="SAM" id="Phobius"/>
    </source>
</evidence>
<evidence type="ECO:0000313" key="3">
    <source>
        <dbReference type="Proteomes" id="UP000667802"/>
    </source>
</evidence>
<sequence length="159" mass="18064">MSLLPSSFEQTLKLLTAFGTVVSFFWGVWIWRDKSHKELFQAKIDAERSAESRRIEATKSFLERQLKLYTEASQVAAKIATSTDVNEVADANKRFWELYWGELALVENKDVEAAMVALGKAIMDSAPQKQLQQLSLRLAHACRKSLDLSWAINAWSQPD</sequence>
<reference evidence="3" key="1">
    <citation type="journal article" date="2021" name="Science">
        <title>Hunting the eagle killer: A cyanobacterial neurotoxin causes vacuolar myelinopathy.</title>
        <authorList>
            <person name="Breinlinger S."/>
            <person name="Phillips T.J."/>
            <person name="Haram B.N."/>
            <person name="Mares J."/>
            <person name="Martinez Yerena J.A."/>
            <person name="Hrouzek P."/>
            <person name="Sobotka R."/>
            <person name="Henderson W.M."/>
            <person name="Schmieder P."/>
            <person name="Williams S.M."/>
            <person name="Lauderdale J.D."/>
            <person name="Wilde H.D."/>
            <person name="Gerrin W."/>
            <person name="Kust A."/>
            <person name="Washington J.W."/>
            <person name="Wagner C."/>
            <person name="Geier B."/>
            <person name="Liebeke M."/>
            <person name="Enke H."/>
            <person name="Niedermeyer T.H.J."/>
            <person name="Wilde S.B."/>
        </authorList>
    </citation>
    <scope>NUCLEOTIDE SEQUENCE [LARGE SCALE GENOMIC DNA]</scope>
    <source>
        <strain evidence="3">Thurmond2011</strain>
    </source>
</reference>
<keyword evidence="1" id="KW-0472">Membrane</keyword>
<evidence type="ECO:0000313" key="2">
    <source>
        <dbReference type="EMBL" id="MDR9898982.1"/>
    </source>
</evidence>
<organism evidence="2 3">
    <name type="scientific">Aetokthonos hydrillicola Thurmond2011</name>
    <dbReference type="NCBI Taxonomy" id="2712845"/>
    <lineage>
        <taxon>Bacteria</taxon>
        <taxon>Bacillati</taxon>
        <taxon>Cyanobacteriota</taxon>
        <taxon>Cyanophyceae</taxon>
        <taxon>Nostocales</taxon>
        <taxon>Hapalosiphonaceae</taxon>
        <taxon>Aetokthonos</taxon>
    </lineage>
</organism>
<name>A0AAP5MCB1_9CYAN</name>
<feature type="transmembrane region" description="Helical" evidence="1">
    <location>
        <begin position="12"/>
        <end position="31"/>
    </location>
</feature>
<dbReference type="Proteomes" id="UP000667802">
    <property type="component" value="Unassembled WGS sequence"/>
</dbReference>
<gene>
    <name evidence="2" type="ORF">G7B40_031145</name>
</gene>
<dbReference type="RefSeq" id="WP_208344708.1">
    <property type="nucleotide sequence ID" value="NZ_CAWQFN010000530.1"/>
</dbReference>
<proteinExistence type="predicted"/>
<keyword evidence="1" id="KW-1133">Transmembrane helix</keyword>
<keyword evidence="3" id="KW-1185">Reference proteome</keyword>
<dbReference type="EMBL" id="JAALHA020000021">
    <property type="protein sequence ID" value="MDR9898982.1"/>
    <property type="molecule type" value="Genomic_DNA"/>
</dbReference>